<proteinExistence type="predicted"/>
<feature type="region of interest" description="Disordered" evidence="1">
    <location>
        <begin position="600"/>
        <end position="651"/>
    </location>
</feature>
<keyword evidence="2" id="KW-0812">Transmembrane</keyword>
<dbReference type="Proteomes" id="UP001356095">
    <property type="component" value="Unassembled WGS sequence"/>
</dbReference>
<reference evidence="3 4" key="1">
    <citation type="submission" date="2023-08" db="EMBL/GenBank/DDBJ databases">
        <authorList>
            <person name="Girao M."/>
            <person name="Carvalho M.F."/>
        </authorList>
    </citation>
    <scope>NUCLEOTIDE SEQUENCE [LARGE SCALE GENOMIC DNA]</scope>
    <source>
        <strain evidence="3 4">CT-R113</strain>
    </source>
</reference>
<evidence type="ECO:0000313" key="4">
    <source>
        <dbReference type="Proteomes" id="UP001356095"/>
    </source>
</evidence>
<keyword evidence="2" id="KW-0472">Membrane</keyword>
<feature type="transmembrane region" description="Helical" evidence="2">
    <location>
        <begin position="108"/>
        <end position="141"/>
    </location>
</feature>
<feature type="compositionally biased region" description="Low complexity" evidence="1">
    <location>
        <begin position="625"/>
        <end position="635"/>
    </location>
</feature>
<gene>
    <name evidence="3" type="ORF">Q8791_04405</name>
</gene>
<accession>A0ABU7K3M2</accession>
<feature type="compositionally biased region" description="Gly residues" evidence="1">
    <location>
        <begin position="615"/>
        <end position="624"/>
    </location>
</feature>
<feature type="compositionally biased region" description="Basic and acidic residues" evidence="1">
    <location>
        <begin position="1"/>
        <end position="14"/>
    </location>
</feature>
<evidence type="ECO:0000256" key="2">
    <source>
        <dbReference type="SAM" id="Phobius"/>
    </source>
</evidence>
<protein>
    <recommendedName>
        <fullName evidence="5">DUF4190 domain-containing protein</fullName>
    </recommendedName>
</protein>
<feature type="region of interest" description="Disordered" evidence="1">
    <location>
        <begin position="289"/>
        <end position="329"/>
    </location>
</feature>
<feature type="compositionally biased region" description="Gly residues" evidence="1">
    <location>
        <begin position="636"/>
        <end position="651"/>
    </location>
</feature>
<keyword evidence="2" id="KW-1133">Transmembrane helix</keyword>
<feature type="compositionally biased region" description="Polar residues" evidence="1">
    <location>
        <begin position="600"/>
        <end position="612"/>
    </location>
</feature>
<evidence type="ECO:0000256" key="1">
    <source>
        <dbReference type="SAM" id="MobiDB-lite"/>
    </source>
</evidence>
<sequence length="651" mass="68576">MTEPRAEHNGHSARQEAGPPGGHHPHGPDGRTGPVPEPVSSVEAAAGPPQYDSTTRLSCAAWTDAAFRADVLRERQENPHRTLAREPGLDAGRVTEECRRARNVRAAAGAWFLGLAVGLLLFNFLAGATALVLSAVLGGVARHRARRGSTARLGCVAWVLIVVVGSVAVFALLGALLEPFTGSDDPFGSSGGLSQDAGDVGLGGLIPTWLAFLLLLSAVVGLGYWVRLRTNTALQAIRTGAGRPWKGSGVGTVPVAFYSEFTPFVGAGVSYDSWPVTLKLLPAATVDERTAPPRGHGGPAGAAGAAGAPYGSDTGEAGEDARDADGTGPTVVGSALIERLYGRLRVEMPLLSGTEGTRTTTRREVEVADCVFLPGVRQDDVSVLAPVLIDTDRWALREAWVSGFVEAFHERARHFLEIGVSMWESQVVVTVFVRLTTQGGLLHIEGETVVMPPISPDHQVPYGPLPLGSDPADVGRLLWASVRGVPEDLWALPAEAFAWNRSRAATDANNRLYSWARVNQDFFDYSPRMGVRERSATTRLDQLFQAHDIRRVTAAVPEKVLVCVRDVLRETGYSTEQVAQILQNINNNFGNQVFGTQNADGMNFGSGSTTVNKGAGQGPGGGRGAAPASGPAVSGRGSGAGRGGSGRPAPR</sequence>
<feature type="region of interest" description="Disordered" evidence="1">
    <location>
        <begin position="1"/>
        <end position="53"/>
    </location>
</feature>
<name>A0ABU7K3M2_9ACTN</name>
<evidence type="ECO:0000313" key="3">
    <source>
        <dbReference type="EMBL" id="MEE2036464.1"/>
    </source>
</evidence>
<dbReference type="EMBL" id="JAUZMY010000003">
    <property type="protein sequence ID" value="MEE2036464.1"/>
    <property type="molecule type" value="Genomic_DNA"/>
</dbReference>
<feature type="transmembrane region" description="Helical" evidence="2">
    <location>
        <begin position="153"/>
        <end position="177"/>
    </location>
</feature>
<feature type="transmembrane region" description="Helical" evidence="2">
    <location>
        <begin position="206"/>
        <end position="226"/>
    </location>
</feature>
<organism evidence="3 4">
    <name type="scientific">Nocardiopsis codii</name>
    <dbReference type="NCBI Taxonomy" id="3065942"/>
    <lineage>
        <taxon>Bacteria</taxon>
        <taxon>Bacillati</taxon>
        <taxon>Actinomycetota</taxon>
        <taxon>Actinomycetes</taxon>
        <taxon>Streptosporangiales</taxon>
        <taxon>Nocardiopsidaceae</taxon>
        <taxon>Nocardiopsis</taxon>
    </lineage>
</organism>
<dbReference type="RefSeq" id="WP_330090267.1">
    <property type="nucleotide sequence ID" value="NZ_JAUZMY010000003.1"/>
</dbReference>
<evidence type="ECO:0008006" key="5">
    <source>
        <dbReference type="Google" id="ProtNLM"/>
    </source>
</evidence>
<keyword evidence="4" id="KW-1185">Reference proteome</keyword>
<comment type="caution">
    <text evidence="3">The sequence shown here is derived from an EMBL/GenBank/DDBJ whole genome shotgun (WGS) entry which is preliminary data.</text>
</comment>
<feature type="compositionally biased region" description="Low complexity" evidence="1">
    <location>
        <begin position="302"/>
        <end position="311"/>
    </location>
</feature>